<evidence type="ECO:0000256" key="1">
    <source>
        <dbReference type="ARBA" id="ARBA00001966"/>
    </source>
</evidence>
<dbReference type="Proteomes" id="UP000009234">
    <property type="component" value="Chromosome"/>
</dbReference>
<reference evidence="7 8" key="2">
    <citation type="journal article" date="2012" name="Stand. Genomic Sci.">
        <title>Complete genome sequence of the sulfate-reducing firmicute Desulfotomaculum ruminis type strain (DL(T)).</title>
        <authorList>
            <person name="Spring S."/>
            <person name="Visser M."/>
            <person name="Lu M."/>
            <person name="Copeland A."/>
            <person name="Lapidus A."/>
            <person name="Lucas S."/>
            <person name="Cheng J.F."/>
            <person name="Han C."/>
            <person name="Tapia R."/>
            <person name="Goodwin L.A."/>
            <person name="Pitluck S."/>
            <person name="Ivanova N."/>
            <person name="Land M."/>
            <person name="Hauser L."/>
            <person name="Larimer F."/>
            <person name="Rohde M."/>
            <person name="Goker M."/>
            <person name="Detter J.C."/>
            <person name="Kyrpides N.C."/>
            <person name="Woyke T."/>
            <person name="Schaap P.J."/>
            <person name="Plugge C.M."/>
            <person name="Muyzer G."/>
            <person name="Kuever J."/>
            <person name="Pereira I.A."/>
            <person name="Parshina S.N."/>
            <person name="Bernier-Latmani R."/>
            <person name="Stams A.J."/>
            <person name="Klenk H.P."/>
        </authorList>
    </citation>
    <scope>NUCLEOTIDE SEQUENCE [LARGE SCALE GENOMIC DNA]</scope>
    <source>
        <strain evidence="8">ATCC 23193 / DSM 2154 / NCIB 8452 / DL</strain>
    </source>
</reference>
<keyword evidence="2" id="KW-0949">S-adenosyl-L-methionine</keyword>
<evidence type="ECO:0000313" key="7">
    <source>
        <dbReference type="EMBL" id="AEG59320.1"/>
    </source>
</evidence>
<dbReference type="STRING" id="696281.Desru_1045"/>
<dbReference type="SUPFAM" id="SSF102114">
    <property type="entry name" value="Radical SAM enzymes"/>
    <property type="match status" value="1"/>
</dbReference>
<protein>
    <submittedName>
        <fullName evidence="7">Radical SAM domain protein</fullName>
    </submittedName>
</protein>
<dbReference type="PROSITE" id="PS51918">
    <property type="entry name" value="RADICAL_SAM"/>
    <property type="match status" value="1"/>
</dbReference>
<dbReference type="InterPro" id="IPR058240">
    <property type="entry name" value="rSAM_sf"/>
</dbReference>
<gene>
    <name evidence="7" type="ordered locus">Desru_1045</name>
</gene>
<reference evidence="8" key="1">
    <citation type="submission" date="2011-05" db="EMBL/GenBank/DDBJ databases">
        <title>Complete sequence of Desulfotomaculum ruminis DSM 2154.</title>
        <authorList>
            <person name="Lucas S."/>
            <person name="Copeland A."/>
            <person name="Lapidus A."/>
            <person name="Cheng J.-F."/>
            <person name="Goodwin L."/>
            <person name="Pitluck S."/>
            <person name="Lu M."/>
            <person name="Detter J.C."/>
            <person name="Han C."/>
            <person name="Tapia R."/>
            <person name="Land M."/>
            <person name="Hauser L."/>
            <person name="Kyrpides N."/>
            <person name="Ivanova N."/>
            <person name="Mikhailova N."/>
            <person name="Pagani I."/>
            <person name="Stams A.J.M."/>
            <person name="Plugge C.M."/>
            <person name="Muyzer G."/>
            <person name="Kuever J."/>
            <person name="Parshina S.N."/>
            <person name="Ivanova A.E."/>
            <person name="Nazina T.N."/>
            <person name="Brambilla E."/>
            <person name="Spring S."/>
            <person name="Klenk H.-P."/>
            <person name="Woyke T."/>
        </authorList>
    </citation>
    <scope>NUCLEOTIDE SEQUENCE [LARGE SCALE GENOMIC DNA]</scope>
    <source>
        <strain evidence="8">ATCC 23193 / DSM 2154 / NCIB 8452 / DL</strain>
    </source>
</reference>
<dbReference type="AlphaFoldDB" id="F6DL99"/>
<organism evidence="7 8">
    <name type="scientific">Desulforamulus ruminis (strain ATCC 23193 / DSM 2154 / NCIMB 8452 / DL)</name>
    <name type="common">Desulfotomaculum ruminis</name>
    <dbReference type="NCBI Taxonomy" id="696281"/>
    <lineage>
        <taxon>Bacteria</taxon>
        <taxon>Bacillati</taxon>
        <taxon>Bacillota</taxon>
        <taxon>Clostridia</taxon>
        <taxon>Eubacteriales</taxon>
        <taxon>Peptococcaceae</taxon>
        <taxon>Desulforamulus</taxon>
    </lineage>
</organism>
<evidence type="ECO:0000256" key="5">
    <source>
        <dbReference type="ARBA" id="ARBA00023014"/>
    </source>
</evidence>
<name>F6DL99_DESRL</name>
<evidence type="ECO:0000256" key="4">
    <source>
        <dbReference type="ARBA" id="ARBA00023004"/>
    </source>
</evidence>
<dbReference type="KEGG" id="dru:Desru_1045"/>
<dbReference type="PANTHER" id="PTHR43409">
    <property type="entry name" value="ANAEROBIC MAGNESIUM-PROTOPORPHYRIN IX MONOMETHYL ESTER CYCLASE-RELATED"/>
    <property type="match status" value="1"/>
</dbReference>
<dbReference type="Gene3D" id="3.20.20.70">
    <property type="entry name" value="Aldolase class I"/>
    <property type="match status" value="1"/>
</dbReference>
<dbReference type="SMART" id="SM00729">
    <property type="entry name" value="Elp3"/>
    <property type="match status" value="1"/>
</dbReference>
<evidence type="ECO:0000256" key="3">
    <source>
        <dbReference type="ARBA" id="ARBA00022723"/>
    </source>
</evidence>
<keyword evidence="3" id="KW-0479">Metal-binding</keyword>
<keyword evidence="5" id="KW-0411">Iron-sulfur</keyword>
<dbReference type="CDD" id="cd01335">
    <property type="entry name" value="Radical_SAM"/>
    <property type="match status" value="1"/>
</dbReference>
<accession>F6DL99</accession>
<dbReference type="OrthoDB" id="9777636at2"/>
<dbReference type="GO" id="GO:0051536">
    <property type="term" value="F:iron-sulfur cluster binding"/>
    <property type="evidence" value="ECO:0007669"/>
    <property type="project" value="UniProtKB-KW"/>
</dbReference>
<comment type="cofactor">
    <cofactor evidence="1">
        <name>[4Fe-4S] cluster</name>
        <dbReference type="ChEBI" id="CHEBI:49883"/>
    </cofactor>
</comment>
<evidence type="ECO:0000256" key="2">
    <source>
        <dbReference type="ARBA" id="ARBA00022691"/>
    </source>
</evidence>
<proteinExistence type="predicted"/>
<dbReference type="InterPro" id="IPR013785">
    <property type="entry name" value="Aldolase_TIM"/>
</dbReference>
<sequence length="288" mass="31792">MMASKEPSIFRPPGEANSFLLRVTQGCSHNQCTFCSMYRQVRFRVRSWTEVEKEIIQTALHHPFLRRVFLADGNALVLGTAKLLNIINTLHRHFPKLSRVTCYAAPGDILKKSPQELDALKQAGLRMIYMGIESGDDGVLAAVNKGITSDGIITAGQKVLQAGMKLSTMVILGLGGREKSRVHAANTAQVISLINPTMLNFLTLTLYDGTPLKEEASKGNFQPLTPLETLFELKEILEQVSLVRPCILRSDHLSNPLPLAGILPKDQKNLLQDVASLLPTLQIRSPFL</sequence>
<dbReference type="SFLD" id="SFLDG01095">
    <property type="entry name" value="Uncharacterised_Radical_SAM_Su"/>
    <property type="match status" value="1"/>
</dbReference>
<dbReference type="InterPro" id="IPR051198">
    <property type="entry name" value="BchE-like"/>
</dbReference>
<dbReference type="EMBL" id="CP002780">
    <property type="protein sequence ID" value="AEG59320.1"/>
    <property type="molecule type" value="Genomic_DNA"/>
</dbReference>
<keyword evidence="4" id="KW-0408">Iron</keyword>
<dbReference type="SFLD" id="SFLDG01082">
    <property type="entry name" value="B12-binding_domain_containing"/>
    <property type="match status" value="1"/>
</dbReference>
<dbReference type="eggNOG" id="COG1032">
    <property type="taxonomic scope" value="Bacteria"/>
</dbReference>
<dbReference type="InterPro" id="IPR007197">
    <property type="entry name" value="rSAM"/>
</dbReference>
<keyword evidence="8" id="KW-1185">Reference proteome</keyword>
<dbReference type="GO" id="GO:0003824">
    <property type="term" value="F:catalytic activity"/>
    <property type="evidence" value="ECO:0007669"/>
    <property type="project" value="InterPro"/>
</dbReference>
<dbReference type="SFLD" id="SFLDS00029">
    <property type="entry name" value="Radical_SAM"/>
    <property type="match status" value="1"/>
</dbReference>
<feature type="domain" description="Radical SAM core" evidence="6">
    <location>
        <begin position="13"/>
        <end position="247"/>
    </location>
</feature>
<dbReference type="HOGENOM" id="CLU_044464_1_0_9"/>
<dbReference type="Pfam" id="PF04055">
    <property type="entry name" value="Radical_SAM"/>
    <property type="match status" value="1"/>
</dbReference>
<dbReference type="InterPro" id="IPR006638">
    <property type="entry name" value="Elp3/MiaA/NifB-like_rSAM"/>
</dbReference>
<dbReference type="PANTHER" id="PTHR43409:SF4">
    <property type="entry name" value="RADICAL SAM SUPERFAMILY PROTEIN"/>
    <property type="match status" value="1"/>
</dbReference>
<evidence type="ECO:0000259" key="6">
    <source>
        <dbReference type="PROSITE" id="PS51918"/>
    </source>
</evidence>
<dbReference type="GO" id="GO:0046872">
    <property type="term" value="F:metal ion binding"/>
    <property type="evidence" value="ECO:0007669"/>
    <property type="project" value="UniProtKB-KW"/>
</dbReference>
<evidence type="ECO:0000313" key="8">
    <source>
        <dbReference type="Proteomes" id="UP000009234"/>
    </source>
</evidence>